<feature type="transmembrane region" description="Helical" evidence="1">
    <location>
        <begin position="40"/>
        <end position="62"/>
    </location>
</feature>
<name>A0A7W9Z182_9HYPH</name>
<evidence type="ECO:0000313" key="2">
    <source>
        <dbReference type="EMBL" id="MBB6182170.1"/>
    </source>
</evidence>
<protein>
    <submittedName>
        <fullName evidence="2">Uncharacterized protein</fullName>
    </submittedName>
</protein>
<dbReference type="EMBL" id="JACHEJ010000021">
    <property type="protein sequence ID" value="MBB6182170.1"/>
    <property type="molecule type" value="Genomic_DNA"/>
</dbReference>
<keyword evidence="1" id="KW-1133">Transmembrane helix</keyword>
<gene>
    <name evidence="2" type="ORF">HNQ75_004159</name>
</gene>
<proteinExistence type="predicted"/>
<evidence type="ECO:0000256" key="1">
    <source>
        <dbReference type="SAM" id="Phobius"/>
    </source>
</evidence>
<reference evidence="2 3" key="1">
    <citation type="submission" date="2020-08" db="EMBL/GenBank/DDBJ databases">
        <title>Genomic Encyclopedia of Type Strains, Phase IV (KMG-IV): sequencing the most valuable type-strain genomes for metagenomic binning, comparative biology and taxonomic classification.</title>
        <authorList>
            <person name="Goeker M."/>
        </authorList>
    </citation>
    <scope>NUCLEOTIDE SEQUENCE [LARGE SCALE GENOMIC DNA]</scope>
    <source>
        <strain evidence="2 3">DSM 102134</strain>
    </source>
</reference>
<sequence length="70" mass="7401">MKDVGAAAGLIAIFAMASFGILKLLFGTVCWITSHDPVEAAVGSIAPVVFGGLIGVEAYRWFKTWRSGDL</sequence>
<evidence type="ECO:0000313" key="3">
    <source>
        <dbReference type="Proteomes" id="UP000535501"/>
    </source>
</evidence>
<keyword evidence="1" id="KW-0812">Transmembrane</keyword>
<dbReference type="Proteomes" id="UP000535501">
    <property type="component" value="Unassembled WGS sequence"/>
</dbReference>
<accession>A0A7W9Z182</accession>
<keyword evidence="1" id="KW-0472">Membrane</keyword>
<organism evidence="2 3">
    <name type="scientific">Pseudorhizobium flavum</name>
    <dbReference type="NCBI Taxonomy" id="1335061"/>
    <lineage>
        <taxon>Bacteria</taxon>
        <taxon>Pseudomonadati</taxon>
        <taxon>Pseudomonadota</taxon>
        <taxon>Alphaproteobacteria</taxon>
        <taxon>Hyphomicrobiales</taxon>
        <taxon>Rhizobiaceae</taxon>
        <taxon>Rhizobium/Agrobacterium group</taxon>
        <taxon>Pseudorhizobium</taxon>
    </lineage>
</organism>
<feature type="transmembrane region" description="Helical" evidence="1">
    <location>
        <begin position="7"/>
        <end position="34"/>
    </location>
</feature>
<dbReference type="AlphaFoldDB" id="A0A7W9Z182"/>
<dbReference type="RefSeq" id="WP_172977935.1">
    <property type="nucleotide sequence ID" value="NZ_CANLQM010000012.1"/>
</dbReference>
<keyword evidence="3" id="KW-1185">Reference proteome</keyword>
<comment type="caution">
    <text evidence="2">The sequence shown here is derived from an EMBL/GenBank/DDBJ whole genome shotgun (WGS) entry which is preliminary data.</text>
</comment>